<dbReference type="Gene3D" id="2.102.10.10">
    <property type="entry name" value="Rieske [2Fe-2S] iron-sulphur domain"/>
    <property type="match status" value="1"/>
</dbReference>
<dbReference type="Pfam" id="PF01266">
    <property type="entry name" value="DAO"/>
    <property type="match status" value="1"/>
</dbReference>
<evidence type="ECO:0000313" key="8">
    <source>
        <dbReference type="EMBL" id="SEN65299.1"/>
    </source>
</evidence>
<dbReference type="InterPro" id="IPR036188">
    <property type="entry name" value="FAD/NAD-bd_sf"/>
</dbReference>
<evidence type="ECO:0000256" key="2">
    <source>
        <dbReference type="ARBA" id="ARBA00022723"/>
    </source>
</evidence>
<evidence type="ECO:0000256" key="5">
    <source>
        <dbReference type="ARBA" id="ARBA00023014"/>
    </source>
</evidence>
<keyword evidence="4" id="KW-0408">Iron</keyword>
<dbReference type="SUPFAM" id="SSF51905">
    <property type="entry name" value="FAD/NAD(P)-binding domain"/>
    <property type="match status" value="1"/>
</dbReference>
<dbReference type="Proteomes" id="UP000183898">
    <property type="component" value="Unassembled WGS sequence"/>
</dbReference>
<dbReference type="InterPro" id="IPR038010">
    <property type="entry name" value="YhfW_C"/>
</dbReference>
<evidence type="ECO:0000256" key="6">
    <source>
        <dbReference type="ARBA" id="ARBA00023157"/>
    </source>
</evidence>
<name>A0A1H8IAE7_9PROT</name>
<evidence type="ECO:0000256" key="3">
    <source>
        <dbReference type="ARBA" id="ARBA00023002"/>
    </source>
</evidence>
<dbReference type="AlphaFoldDB" id="A0A1H8IAE7"/>
<feature type="domain" description="Rieske" evidence="7">
    <location>
        <begin position="411"/>
        <end position="499"/>
    </location>
</feature>
<keyword evidence="3" id="KW-0560">Oxidoreductase</keyword>
<dbReference type="SUPFAM" id="SSF50022">
    <property type="entry name" value="ISP domain"/>
    <property type="match status" value="1"/>
</dbReference>
<dbReference type="Pfam" id="PF00355">
    <property type="entry name" value="Rieske"/>
    <property type="match status" value="1"/>
</dbReference>
<dbReference type="GO" id="GO:0005737">
    <property type="term" value="C:cytoplasm"/>
    <property type="evidence" value="ECO:0007669"/>
    <property type="project" value="TreeGrafter"/>
</dbReference>
<keyword evidence="1" id="KW-0001">2Fe-2S</keyword>
<evidence type="ECO:0000256" key="1">
    <source>
        <dbReference type="ARBA" id="ARBA00022714"/>
    </source>
</evidence>
<dbReference type="FunFam" id="2.102.10.10:FF:000014">
    <property type="entry name" value="Oxidoreductase, FAD dependent"/>
    <property type="match status" value="1"/>
</dbReference>
<dbReference type="InterPro" id="IPR017941">
    <property type="entry name" value="Rieske_2Fe-2S"/>
</dbReference>
<keyword evidence="6" id="KW-1015">Disulfide bond</keyword>
<gene>
    <name evidence="8" type="ORF">SAMN05216404_10618</name>
</gene>
<protein>
    <submittedName>
        <fullName evidence="8">Glycine/D-amino acid oxidase</fullName>
    </submittedName>
</protein>
<keyword evidence="5" id="KW-0411">Iron-sulfur</keyword>
<organism evidence="8 9">
    <name type="scientific">Nitrosospira multiformis</name>
    <dbReference type="NCBI Taxonomy" id="1231"/>
    <lineage>
        <taxon>Bacteria</taxon>
        <taxon>Pseudomonadati</taxon>
        <taxon>Pseudomonadota</taxon>
        <taxon>Betaproteobacteria</taxon>
        <taxon>Nitrosomonadales</taxon>
        <taxon>Nitrosomonadaceae</taxon>
        <taxon>Nitrosospira</taxon>
    </lineage>
</organism>
<sequence>MDTTSVWRATAPSADFPMLQEEITTDVVIVGGGITGVSLALNLAEQGVGTVLLEARDCGFGSTGNSTGNLYETVSGGIHSIVERWGKDVAHAVTTARRQAVDQIEERVRKYNIACAFRRCPLHRYATSAGGKDSVQQEYEGSLNAGLSVRLEDKLPHPFPAPHGRVLILDNQAQFHPQTYVRELAQQAAKQGCRIFENSMVLEVDANERVVRTANGKVTAREIVLATHSPKGIHLVQTEMVVNREYGLAKRITRDTYPAGIFWSSGLERLSVRTLDVEDATYLICVGEEHKTGQQDTRTSIDRLETAASEYLGMKEIDYRWSAQNYSAADGLPYIGRDATDCFIATGFETDGLTYGTLAASLIADQIAGRDNVFAPLVTASRFEPVKGVKGMIEENITVMKSFIKDYITNREAIPLSQLTPGKAAIVKFESESLAAYRDAEGTLFAVSPVCTHMKCRVHWNAVEKSWDCPCHGSRFAPDGAVIEGPATEPLRRHVLPGH</sequence>
<dbReference type="RefSeq" id="WP_074746068.1">
    <property type="nucleotide sequence ID" value="NZ_FOCT01000006.1"/>
</dbReference>
<proteinExistence type="predicted"/>
<dbReference type="Gene3D" id="3.50.50.60">
    <property type="entry name" value="FAD/NAD(P)-binding domain"/>
    <property type="match status" value="1"/>
</dbReference>
<dbReference type="GO" id="GO:0016020">
    <property type="term" value="C:membrane"/>
    <property type="evidence" value="ECO:0007669"/>
    <property type="project" value="InterPro"/>
</dbReference>
<dbReference type="Gene3D" id="3.30.9.10">
    <property type="entry name" value="D-Amino Acid Oxidase, subunit A, domain 2"/>
    <property type="match status" value="1"/>
</dbReference>
<dbReference type="PANTHER" id="PTHR13847">
    <property type="entry name" value="SARCOSINE DEHYDROGENASE-RELATED"/>
    <property type="match status" value="1"/>
</dbReference>
<accession>A0A1H8IAE7</accession>
<dbReference type="GO" id="GO:0016491">
    <property type="term" value="F:oxidoreductase activity"/>
    <property type="evidence" value="ECO:0007669"/>
    <property type="project" value="UniProtKB-KW"/>
</dbReference>
<dbReference type="CDD" id="cd03477">
    <property type="entry name" value="Rieske_YhfW_C"/>
    <property type="match status" value="1"/>
</dbReference>
<dbReference type="EMBL" id="FOCT01000006">
    <property type="protein sequence ID" value="SEN65299.1"/>
    <property type="molecule type" value="Genomic_DNA"/>
</dbReference>
<evidence type="ECO:0000259" key="7">
    <source>
        <dbReference type="PROSITE" id="PS51296"/>
    </source>
</evidence>
<evidence type="ECO:0000313" key="9">
    <source>
        <dbReference type="Proteomes" id="UP000183898"/>
    </source>
</evidence>
<dbReference type="PROSITE" id="PS51296">
    <property type="entry name" value="RIESKE"/>
    <property type="match status" value="1"/>
</dbReference>
<dbReference type="PANTHER" id="PTHR13847:SF274">
    <property type="entry name" value="RIESKE 2FE-2S IRON-SULFUR PROTEIN YHFW-RELATED"/>
    <property type="match status" value="1"/>
</dbReference>
<keyword evidence="2" id="KW-0479">Metal-binding</keyword>
<evidence type="ECO:0000256" key="4">
    <source>
        <dbReference type="ARBA" id="ARBA00023004"/>
    </source>
</evidence>
<dbReference type="GO" id="GO:0051537">
    <property type="term" value="F:2 iron, 2 sulfur cluster binding"/>
    <property type="evidence" value="ECO:0007669"/>
    <property type="project" value="UniProtKB-KW"/>
</dbReference>
<dbReference type="InterPro" id="IPR036922">
    <property type="entry name" value="Rieske_2Fe-2S_sf"/>
</dbReference>
<dbReference type="InterPro" id="IPR006076">
    <property type="entry name" value="FAD-dep_OxRdtase"/>
</dbReference>
<dbReference type="GO" id="GO:0046872">
    <property type="term" value="F:metal ion binding"/>
    <property type="evidence" value="ECO:0007669"/>
    <property type="project" value="UniProtKB-KW"/>
</dbReference>
<dbReference type="PRINTS" id="PR00162">
    <property type="entry name" value="RIESKE"/>
</dbReference>
<dbReference type="InterPro" id="IPR005805">
    <property type="entry name" value="Rieske_Fe-S_prot_C"/>
</dbReference>
<reference evidence="8 9" key="1">
    <citation type="submission" date="2016-10" db="EMBL/GenBank/DDBJ databases">
        <authorList>
            <person name="de Groot N.N."/>
        </authorList>
    </citation>
    <scope>NUCLEOTIDE SEQUENCE [LARGE SCALE GENOMIC DNA]</scope>
    <source>
        <strain evidence="8 9">Nl18</strain>
    </source>
</reference>